<evidence type="ECO:0000256" key="4">
    <source>
        <dbReference type="ARBA" id="ARBA00023002"/>
    </source>
</evidence>
<feature type="signal peptide" evidence="5">
    <location>
        <begin position="1"/>
        <end position="22"/>
    </location>
</feature>
<comment type="caution">
    <text evidence="7">The sequence shown here is derived from an EMBL/GenBank/DDBJ whole genome shotgun (WGS) entry which is preliminary data.</text>
</comment>
<accession>A0AA40CGJ6</accession>
<dbReference type="GO" id="GO:0004497">
    <property type="term" value="F:monooxygenase activity"/>
    <property type="evidence" value="ECO:0007669"/>
    <property type="project" value="UniProtKB-KW"/>
</dbReference>
<dbReference type="InterPro" id="IPR050562">
    <property type="entry name" value="FAD_mOase_fung"/>
</dbReference>
<comment type="similarity">
    <text evidence="1">Belongs to the paxM FAD-dependent monooxygenase family.</text>
</comment>
<keyword evidence="7" id="KW-0503">Monooxygenase</keyword>
<dbReference type="PRINTS" id="PR00420">
    <property type="entry name" value="RNGMNOXGNASE"/>
</dbReference>
<feature type="domain" description="FAD-binding" evidence="6">
    <location>
        <begin position="245"/>
        <end position="341"/>
    </location>
</feature>
<evidence type="ECO:0000256" key="5">
    <source>
        <dbReference type="SAM" id="SignalP"/>
    </source>
</evidence>
<dbReference type="AlphaFoldDB" id="A0AA40CGJ6"/>
<dbReference type="GO" id="GO:0071949">
    <property type="term" value="F:FAD binding"/>
    <property type="evidence" value="ECO:0007669"/>
    <property type="project" value="InterPro"/>
</dbReference>
<keyword evidence="3" id="KW-0274">FAD</keyword>
<keyword evidence="4" id="KW-0560">Oxidoreductase</keyword>
<dbReference type="Pfam" id="PF01494">
    <property type="entry name" value="FAD_binding_3"/>
    <property type="match status" value="2"/>
</dbReference>
<protein>
    <submittedName>
        <fullName evidence="7">FAD-dependent monooxygenase andE</fullName>
    </submittedName>
</protein>
<dbReference type="InterPro" id="IPR002938">
    <property type="entry name" value="FAD-bd"/>
</dbReference>
<reference evidence="7" key="1">
    <citation type="submission" date="2023-06" db="EMBL/GenBank/DDBJ databases">
        <title>Multi-omics analyses reveal the molecular pathogenesis toolkit of Lasiodiplodia hormozganensis, a cross-kingdom pathogen.</title>
        <authorList>
            <person name="Felix C."/>
            <person name="Meneses R."/>
            <person name="Goncalves M.F.M."/>
            <person name="Tilleman L."/>
            <person name="Duarte A.S."/>
            <person name="Jorrin-Novo J.V."/>
            <person name="Van De Peer Y."/>
            <person name="Deforce D."/>
            <person name="Van Nieuwerburgh F."/>
            <person name="Esteves A.C."/>
            <person name="Alves A."/>
        </authorList>
    </citation>
    <scope>NUCLEOTIDE SEQUENCE</scope>
    <source>
        <strain evidence="7">CBS 339.90</strain>
    </source>
</reference>
<dbReference type="Proteomes" id="UP001175001">
    <property type="component" value="Unassembled WGS sequence"/>
</dbReference>
<evidence type="ECO:0000313" key="7">
    <source>
        <dbReference type="EMBL" id="KAK0637642.1"/>
    </source>
</evidence>
<dbReference type="EMBL" id="JAUJDW010000119">
    <property type="protein sequence ID" value="KAK0637642.1"/>
    <property type="molecule type" value="Genomic_DNA"/>
</dbReference>
<dbReference type="SUPFAM" id="SSF51905">
    <property type="entry name" value="FAD/NAD(P)-binding domain"/>
    <property type="match status" value="1"/>
</dbReference>
<dbReference type="PANTHER" id="PTHR47356">
    <property type="entry name" value="FAD-DEPENDENT MONOOXYGENASE ASQG-RELATED"/>
    <property type="match status" value="1"/>
</dbReference>
<keyword evidence="5" id="KW-0732">Signal</keyword>
<evidence type="ECO:0000256" key="3">
    <source>
        <dbReference type="ARBA" id="ARBA00022827"/>
    </source>
</evidence>
<evidence type="ECO:0000256" key="2">
    <source>
        <dbReference type="ARBA" id="ARBA00022630"/>
    </source>
</evidence>
<evidence type="ECO:0000256" key="1">
    <source>
        <dbReference type="ARBA" id="ARBA00007992"/>
    </source>
</evidence>
<evidence type="ECO:0000313" key="8">
    <source>
        <dbReference type="Proteomes" id="UP001175001"/>
    </source>
</evidence>
<sequence>MSSKRPLKVLIVGASISGLTLAHCLDRINVDYEVFDGHPIAPPVGASICIFPNGCAVLDQLGLYESLAAISRKVELVSLRLAGGRAVRALEDTKALEQRTGYSGIPLSRQALIQLLYDHIPDKAKIHAGTEKKVVRVEHREDGVQLHTADGGIAYGDVVIGCDGIHSTIRSEMWRIANAAQEGALAEDRSAFASEYSCLFGISGPVRGLGPGDSHLVTGRPGYLVFTGAKGEVFFFLYQKMDRKYIWPDVARFSRQDGEALALRHLNDSLTDKVTFGDIWKERETFTLLPMDEGVVKNWHWGRIAVLGDAAHKVAVNLGQGGNSAIEDAAALANAFDAALKVPNTKPHDFRV</sequence>
<keyword evidence="2" id="KW-0285">Flavoprotein</keyword>
<dbReference type="Gene3D" id="3.50.50.60">
    <property type="entry name" value="FAD/NAD(P)-binding domain"/>
    <property type="match status" value="1"/>
</dbReference>
<gene>
    <name evidence="7" type="primary">andE_3</name>
    <name evidence="7" type="ORF">DIS24_g10605</name>
</gene>
<feature type="domain" description="FAD-binding" evidence="6">
    <location>
        <begin position="8"/>
        <end position="172"/>
    </location>
</feature>
<proteinExistence type="inferred from homology"/>
<name>A0AA40CGJ6_9PEZI</name>
<evidence type="ECO:0000259" key="6">
    <source>
        <dbReference type="Pfam" id="PF01494"/>
    </source>
</evidence>
<dbReference type="PANTHER" id="PTHR47356:SF2">
    <property type="entry name" value="FAD-BINDING DOMAIN-CONTAINING PROTEIN-RELATED"/>
    <property type="match status" value="1"/>
</dbReference>
<dbReference type="InterPro" id="IPR036188">
    <property type="entry name" value="FAD/NAD-bd_sf"/>
</dbReference>
<organism evidence="7 8">
    <name type="scientific">Lasiodiplodia hormozganensis</name>
    <dbReference type="NCBI Taxonomy" id="869390"/>
    <lineage>
        <taxon>Eukaryota</taxon>
        <taxon>Fungi</taxon>
        <taxon>Dikarya</taxon>
        <taxon>Ascomycota</taxon>
        <taxon>Pezizomycotina</taxon>
        <taxon>Dothideomycetes</taxon>
        <taxon>Dothideomycetes incertae sedis</taxon>
        <taxon>Botryosphaeriales</taxon>
        <taxon>Botryosphaeriaceae</taxon>
        <taxon>Lasiodiplodia</taxon>
    </lineage>
</organism>
<feature type="chain" id="PRO_5041362302" evidence="5">
    <location>
        <begin position="23"/>
        <end position="352"/>
    </location>
</feature>
<keyword evidence="8" id="KW-1185">Reference proteome</keyword>